<accession>A0A165FN21</accession>
<organism evidence="1 2">
    <name type="scientific">Exidia glandulosa HHB12029</name>
    <dbReference type="NCBI Taxonomy" id="1314781"/>
    <lineage>
        <taxon>Eukaryota</taxon>
        <taxon>Fungi</taxon>
        <taxon>Dikarya</taxon>
        <taxon>Basidiomycota</taxon>
        <taxon>Agaricomycotina</taxon>
        <taxon>Agaricomycetes</taxon>
        <taxon>Auriculariales</taxon>
        <taxon>Exidiaceae</taxon>
        <taxon>Exidia</taxon>
    </lineage>
</organism>
<dbReference type="AlphaFoldDB" id="A0A165FN21"/>
<evidence type="ECO:0000313" key="2">
    <source>
        <dbReference type="Proteomes" id="UP000077266"/>
    </source>
</evidence>
<sequence>MPWKVDALFLESTPAFFVSFLEYVHDNGLERARPSMYANHLYASSLLFVGERTGWRGHETGLD</sequence>
<name>A0A165FN21_EXIGL</name>
<reference evidence="1 2" key="1">
    <citation type="journal article" date="2016" name="Mol. Biol. Evol.">
        <title>Comparative Genomics of Early-Diverging Mushroom-Forming Fungi Provides Insights into the Origins of Lignocellulose Decay Capabilities.</title>
        <authorList>
            <person name="Nagy L.G."/>
            <person name="Riley R."/>
            <person name="Tritt A."/>
            <person name="Adam C."/>
            <person name="Daum C."/>
            <person name="Floudas D."/>
            <person name="Sun H."/>
            <person name="Yadav J.S."/>
            <person name="Pangilinan J."/>
            <person name="Larsson K.H."/>
            <person name="Matsuura K."/>
            <person name="Barry K."/>
            <person name="Labutti K."/>
            <person name="Kuo R."/>
            <person name="Ohm R.A."/>
            <person name="Bhattacharya S.S."/>
            <person name="Shirouzu T."/>
            <person name="Yoshinaga Y."/>
            <person name="Martin F.M."/>
            <person name="Grigoriev I.V."/>
            <person name="Hibbett D.S."/>
        </authorList>
    </citation>
    <scope>NUCLEOTIDE SEQUENCE [LARGE SCALE GENOMIC DNA]</scope>
    <source>
        <strain evidence="1 2">HHB12029</strain>
    </source>
</reference>
<dbReference type="InParanoid" id="A0A165FN21"/>
<protein>
    <submittedName>
        <fullName evidence="1">Uncharacterized protein</fullName>
    </submittedName>
</protein>
<dbReference type="EMBL" id="KV426077">
    <property type="protein sequence ID" value="KZV89257.1"/>
    <property type="molecule type" value="Genomic_DNA"/>
</dbReference>
<keyword evidence="2" id="KW-1185">Reference proteome</keyword>
<gene>
    <name evidence="1" type="ORF">EXIGLDRAFT_721543</name>
</gene>
<evidence type="ECO:0000313" key="1">
    <source>
        <dbReference type="EMBL" id="KZV89257.1"/>
    </source>
</evidence>
<dbReference type="Proteomes" id="UP000077266">
    <property type="component" value="Unassembled WGS sequence"/>
</dbReference>
<proteinExistence type="predicted"/>